<dbReference type="AlphaFoldDB" id="A0A9N9GYW1"/>
<organism evidence="2 3">
    <name type="scientific">Paraglomus brasilianum</name>
    <dbReference type="NCBI Taxonomy" id="144538"/>
    <lineage>
        <taxon>Eukaryota</taxon>
        <taxon>Fungi</taxon>
        <taxon>Fungi incertae sedis</taxon>
        <taxon>Mucoromycota</taxon>
        <taxon>Glomeromycotina</taxon>
        <taxon>Glomeromycetes</taxon>
        <taxon>Paraglomerales</taxon>
        <taxon>Paraglomeraceae</taxon>
        <taxon>Paraglomus</taxon>
    </lineage>
</organism>
<comment type="caution">
    <text evidence="2">The sequence shown here is derived from an EMBL/GenBank/DDBJ whole genome shotgun (WGS) entry which is preliminary data.</text>
</comment>
<dbReference type="EMBL" id="CAJVPI010002132">
    <property type="protein sequence ID" value="CAG8636556.1"/>
    <property type="molecule type" value="Genomic_DNA"/>
</dbReference>
<evidence type="ECO:0000313" key="3">
    <source>
        <dbReference type="Proteomes" id="UP000789739"/>
    </source>
</evidence>
<protein>
    <submittedName>
        <fullName evidence="2">9020_t:CDS:1</fullName>
    </submittedName>
</protein>
<dbReference type="Proteomes" id="UP000789739">
    <property type="component" value="Unassembled WGS sequence"/>
</dbReference>
<feature type="domain" description="DDE-1" evidence="1">
    <location>
        <begin position="51"/>
        <end position="132"/>
    </location>
</feature>
<name>A0A9N9GYW1_9GLOM</name>
<reference evidence="2" key="1">
    <citation type="submission" date="2021-06" db="EMBL/GenBank/DDBJ databases">
        <authorList>
            <person name="Kallberg Y."/>
            <person name="Tangrot J."/>
            <person name="Rosling A."/>
        </authorList>
    </citation>
    <scope>NUCLEOTIDE SEQUENCE</scope>
    <source>
        <strain evidence="2">BR232B</strain>
    </source>
</reference>
<proteinExistence type="predicted"/>
<accession>A0A9N9GYW1</accession>
<sequence>MTTFDALMDIAEGRLRLQQVLAEYDLENIYNADETDNASSHIDPSRLNQENIEGHTSSRLTNVKIHYLPPNSTAHLQPMAHYKRLFCRYLIRQFDEGAGARNDRFKINVKQAIEYIALAWENISADTIKNCWRHTGVLPPVCDDTNMMDIAGSEMNQENEIEMLVDSLPDENRTIMQNYIQELDAPITAEEPLSLEQIVSMVIMEDEDDSDESREEISCVQVKDAWLGLETVIRYFE</sequence>
<dbReference type="GO" id="GO:0003676">
    <property type="term" value="F:nucleic acid binding"/>
    <property type="evidence" value="ECO:0007669"/>
    <property type="project" value="InterPro"/>
</dbReference>
<gene>
    <name evidence="2" type="ORF">PBRASI_LOCUS9540</name>
</gene>
<dbReference type="Pfam" id="PF03184">
    <property type="entry name" value="DDE_1"/>
    <property type="match status" value="1"/>
</dbReference>
<evidence type="ECO:0000259" key="1">
    <source>
        <dbReference type="Pfam" id="PF03184"/>
    </source>
</evidence>
<keyword evidence="3" id="KW-1185">Reference proteome</keyword>
<evidence type="ECO:0000313" key="2">
    <source>
        <dbReference type="EMBL" id="CAG8636556.1"/>
    </source>
</evidence>
<dbReference type="OrthoDB" id="2445222at2759"/>
<dbReference type="InterPro" id="IPR004875">
    <property type="entry name" value="DDE_SF_endonuclease_dom"/>
</dbReference>